<organism evidence="2 3">
    <name type="scientific">Natronospira elongata</name>
    <dbReference type="NCBI Taxonomy" id="3110268"/>
    <lineage>
        <taxon>Bacteria</taxon>
        <taxon>Pseudomonadati</taxon>
        <taxon>Pseudomonadota</taxon>
        <taxon>Gammaproteobacteria</taxon>
        <taxon>Natronospirales</taxon>
        <taxon>Natronospiraceae</taxon>
        <taxon>Natronospira</taxon>
    </lineage>
</organism>
<dbReference type="Pfam" id="PF05742">
    <property type="entry name" value="TANGO2"/>
    <property type="match status" value="1"/>
</dbReference>
<feature type="compositionally biased region" description="Basic and acidic residues" evidence="1">
    <location>
        <begin position="251"/>
        <end position="262"/>
    </location>
</feature>
<evidence type="ECO:0000313" key="2">
    <source>
        <dbReference type="EMBL" id="MEA5445055.1"/>
    </source>
</evidence>
<protein>
    <submittedName>
        <fullName evidence="2">NRDE family protein</fullName>
    </submittedName>
</protein>
<reference evidence="2 3" key="1">
    <citation type="submission" date="2023-12" db="EMBL/GenBank/DDBJ databases">
        <title>Whole-genome sequencing of halo(alkali)philic microorganisms from hypersaline lakes.</title>
        <authorList>
            <person name="Sorokin D.Y."/>
            <person name="Merkel A.Y."/>
            <person name="Messina E."/>
            <person name="Yakimov M."/>
        </authorList>
    </citation>
    <scope>NUCLEOTIDE SEQUENCE [LARGE SCALE GENOMIC DNA]</scope>
    <source>
        <strain evidence="2 3">AB-CW1</strain>
    </source>
</reference>
<dbReference type="RefSeq" id="WP_346050686.1">
    <property type="nucleotide sequence ID" value="NZ_JAYGII010000006.1"/>
</dbReference>
<name>A0AAP6JDR7_9GAMM</name>
<evidence type="ECO:0000313" key="3">
    <source>
        <dbReference type="Proteomes" id="UP001302316"/>
    </source>
</evidence>
<feature type="region of interest" description="Disordered" evidence="1">
    <location>
        <begin position="237"/>
        <end position="262"/>
    </location>
</feature>
<evidence type="ECO:0000256" key="1">
    <source>
        <dbReference type="SAM" id="MobiDB-lite"/>
    </source>
</evidence>
<gene>
    <name evidence="2" type="ORF">VCB98_04380</name>
</gene>
<comment type="caution">
    <text evidence="2">The sequence shown here is derived from an EMBL/GenBank/DDBJ whole genome shotgun (WGS) entry which is preliminary data.</text>
</comment>
<dbReference type="AlphaFoldDB" id="A0AAP6JDR7"/>
<dbReference type="Gene3D" id="3.60.60.10">
    <property type="entry name" value="Penicillin V Acylase, Chain A"/>
    <property type="match status" value="1"/>
</dbReference>
<dbReference type="PANTHER" id="PTHR17985:SF8">
    <property type="entry name" value="TRANSPORT AND GOLGI ORGANIZATION PROTEIN 2 HOMOLOG"/>
    <property type="match status" value="1"/>
</dbReference>
<dbReference type="PANTHER" id="PTHR17985">
    <property type="entry name" value="SER/THR-RICH PROTEIN T10 IN DGCR REGION"/>
    <property type="match status" value="1"/>
</dbReference>
<dbReference type="Proteomes" id="UP001302316">
    <property type="component" value="Unassembled WGS sequence"/>
</dbReference>
<accession>A0AAP6JDR7</accession>
<dbReference type="InterPro" id="IPR008551">
    <property type="entry name" value="TANGO2"/>
</dbReference>
<dbReference type="EMBL" id="JAYGII010000006">
    <property type="protein sequence ID" value="MEA5445055.1"/>
    <property type="molecule type" value="Genomic_DNA"/>
</dbReference>
<keyword evidence="3" id="KW-1185">Reference proteome</keyword>
<sequence>MCLLVVAWRRHPRIQLLAAGNRDEFHQRPTLPAAFWPDRPEVLAGRDLTAGGTWMGVSRGGRFAAITNVREPGAEPGQASRGDLTADFLAGHQPVEEYLEGVASRAERYAGFNLLVADGEQLGYFSNRDPGGIRLLPPGVHAVSNHLLDTPWPKLKRLKDGFQRCLSADRLDRASLFSILNDREPAPDEELPRTGLSPALERQLSAPFVLGEQYGTRCATLCWMESNRGHVRERRFNPKGQTEGESGFDFTIERVSERHGKE</sequence>
<proteinExistence type="predicted"/>